<keyword evidence="2" id="KW-0812">Transmembrane</keyword>
<dbReference type="AlphaFoldDB" id="A0A8R7Q439"/>
<feature type="compositionally biased region" description="Basic and acidic residues" evidence="1">
    <location>
        <begin position="133"/>
        <end position="142"/>
    </location>
</feature>
<keyword evidence="2" id="KW-1133">Transmembrane helix</keyword>
<name>A0A8R7Q439_TRIUA</name>
<evidence type="ECO:0000256" key="2">
    <source>
        <dbReference type="SAM" id="Phobius"/>
    </source>
</evidence>
<reference evidence="4" key="1">
    <citation type="journal article" date="2013" name="Nature">
        <title>Draft genome of the wheat A-genome progenitor Triticum urartu.</title>
        <authorList>
            <person name="Ling H.Q."/>
            <person name="Zhao S."/>
            <person name="Liu D."/>
            <person name="Wang J."/>
            <person name="Sun H."/>
            <person name="Zhang C."/>
            <person name="Fan H."/>
            <person name="Li D."/>
            <person name="Dong L."/>
            <person name="Tao Y."/>
            <person name="Gao C."/>
            <person name="Wu H."/>
            <person name="Li Y."/>
            <person name="Cui Y."/>
            <person name="Guo X."/>
            <person name="Zheng S."/>
            <person name="Wang B."/>
            <person name="Yu K."/>
            <person name="Liang Q."/>
            <person name="Yang W."/>
            <person name="Lou X."/>
            <person name="Chen J."/>
            <person name="Feng M."/>
            <person name="Jian J."/>
            <person name="Zhang X."/>
            <person name="Luo G."/>
            <person name="Jiang Y."/>
            <person name="Liu J."/>
            <person name="Wang Z."/>
            <person name="Sha Y."/>
            <person name="Zhang B."/>
            <person name="Wu H."/>
            <person name="Tang D."/>
            <person name="Shen Q."/>
            <person name="Xue P."/>
            <person name="Zou S."/>
            <person name="Wang X."/>
            <person name="Liu X."/>
            <person name="Wang F."/>
            <person name="Yang Y."/>
            <person name="An X."/>
            <person name="Dong Z."/>
            <person name="Zhang K."/>
            <person name="Zhang X."/>
            <person name="Luo M.C."/>
            <person name="Dvorak J."/>
            <person name="Tong Y."/>
            <person name="Wang J."/>
            <person name="Yang H."/>
            <person name="Li Z."/>
            <person name="Wang D."/>
            <person name="Zhang A."/>
            <person name="Wang J."/>
        </authorList>
    </citation>
    <scope>NUCLEOTIDE SEQUENCE</scope>
    <source>
        <strain evidence="4">cv. G1812</strain>
    </source>
</reference>
<organism evidence="3 4">
    <name type="scientific">Triticum urartu</name>
    <name type="common">Red wild einkorn</name>
    <name type="synonym">Crithodium urartu</name>
    <dbReference type="NCBI Taxonomy" id="4572"/>
    <lineage>
        <taxon>Eukaryota</taxon>
        <taxon>Viridiplantae</taxon>
        <taxon>Streptophyta</taxon>
        <taxon>Embryophyta</taxon>
        <taxon>Tracheophyta</taxon>
        <taxon>Spermatophyta</taxon>
        <taxon>Magnoliopsida</taxon>
        <taxon>Liliopsida</taxon>
        <taxon>Poales</taxon>
        <taxon>Poaceae</taxon>
        <taxon>BOP clade</taxon>
        <taxon>Pooideae</taxon>
        <taxon>Triticodae</taxon>
        <taxon>Triticeae</taxon>
        <taxon>Triticinae</taxon>
        <taxon>Triticum</taxon>
    </lineage>
</organism>
<dbReference type="Gramene" id="TuG1812G0400001651.01.T04">
    <property type="protein sequence ID" value="TuG1812G0400001651.01.T04"/>
    <property type="gene ID" value="TuG1812G0400001651.01"/>
</dbReference>
<proteinExistence type="predicted"/>
<feature type="transmembrane region" description="Helical" evidence="2">
    <location>
        <begin position="33"/>
        <end position="50"/>
    </location>
</feature>
<sequence length="186" mass="21018">MILQLFSFMCCFSALLSSMICFSLIHFVAYMDAIYYSADICYYIILFANLKRSLKEKHFSYAPESGVRYDGVYSLRTVGGRLVFSAVGRSAYRVPPRRLLPPPTWDLTARSPPGTPTMLESEQTPLARGHRSRVQDGDGAKEDSRTSIDCIVAAVPMEWRGSNHSEMVFLSLSFLTELRILCHPLF</sequence>
<dbReference type="EnsemblPlants" id="TuG1812G0400001651.01.T04">
    <property type="protein sequence ID" value="TuG1812G0400001651.01.T04"/>
    <property type="gene ID" value="TuG1812G0400001651.01"/>
</dbReference>
<protein>
    <recommendedName>
        <fullName evidence="5">YDG domain-containing protein</fullName>
    </recommendedName>
</protein>
<dbReference type="Proteomes" id="UP000015106">
    <property type="component" value="Chromosome 4"/>
</dbReference>
<evidence type="ECO:0008006" key="5">
    <source>
        <dbReference type="Google" id="ProtNLM"/>
    </source>
</evidence>
<keyword evidence="4" id="KW-1185">Reference proteome</keyword>
<feature type="region of interest" description="Disordered" evidence="1">
    <location>
        <begin position="109"/>
        <end position="142"/>
    </location>
</feature>
<keyword evidence="2" id="KW-0472">Membrane</keyword>
<accession>A0A8R7Q439</accession>
<evidence type="ECO:0000313" key="3">
    <source>
        <dbReference type="EnsemblPlants" id="TuG1812G0400001651.01.T04"/>
    </source>
</evidence>
<evidence type="ECO:0000256" key="1">
    <source>
        <dbReference type="SAM" id="MobiDB-lite"/>
    </source>
</evidence>
<reference evidence="3" key="2">
    <citation type="submission" date="2018-03" db="EMBL/GenBank/DDBJ databases">
        <title>The Triticum urartu genome reveals the dynamic nature of wheat genome evolution.</title>
        <authorList>
            <person name="Ling H."/>
            <person name="Ma B."/>
            <person name="Shi X."/>
            <person name="Liu H."/>
            <person name="Dong L."/>
            <person name="Sun H."/>
            <person name="Cao Y."/>
            <person name="Gao Q."/>
            <person name="Zheng S."/>
            <person name="Li Y."/>
            <person name="Yu Y."/>
            <person name="Du H."/>
            <person name="Qi M."/>
            <person name="Li Y."/>
            <person name="Yu H."/>
            <person name="Cui Y."/>
            <person name="Wang N."/>
            <person name="Chen C."/>
            <person name="Wu H."/>
            <person name="Zhao Y."/>
            <person name="Zhang J."/>
            <person name="Li Y."/>
            <person name="Zhou W."/>
            <person name="Zhang B."/>
            <person name="Hu W."/>
            <person name="Eijk M."/>
            <person name="Tang J."/>
            <person name="Witsenboer H."/>
            <person name="Zhao S."/>
            <person name="Li Z."/>
            <person name="Zhang A."/>
            <person name="Wang D."/>
            <person name="Liang C."/>
        </authorList>
    </citation>
    <scope>NUCLEOTIDE SEQUENCE [LARGE SCALE GENOMIC DNA]</scope>
    <source>
        <strain evidence="3">cv. G1812</strain>
    </source>
</reference>
<reference evidence="3" key="3">
    <citation type="submission" date="2022-06" db="UniProtKB">
        <authorList>
            <consortium name="EnsemblPlants"/>
        </authorList>
    </citation>
    <scope>IDENTIFICATION</scope>
</reference>
<evidence type="ECO:0000313" key="4">
    <source>
        <dbReference type="Proteomes" id="UP000015106"/>
    </source>
</evidence>